<dbReference type="AlphaFoldDB" id="A0A2U2XBS2"/>
<name>A0A2U2XBS2_9FLAO</name>
<gene>
    <name evidence="2" type="ORF">DIT68_09765</name>
</gene>
<reference evidence="2 3" key="2">
    <citation type="submission" date="2018-05" db="EMBL/GenBank/DDBJ databases">
        <authorList>
            <person name="Lanie J.A."/>
            <person name="Ng W.-L."/>
            <person name="Kazmierczak K.M."/>
            <person name="Andrzejewski T.M."/>
            <person name="Davidsen T.M."/>
            <person name="Wayne K.J."/>
            <person name="Tettelin H."/>
            <person name="Glass J.I."/>
            <person name="Rusch D."/>
            <person name="Podicherti R."/>
            <person name="Tsui H.-C.T."/>
            <person name="Winkler M.E."/>
        </authorList>
    </citation>
    <scope>NUCLEOTIDE SEQUENCE [LARGE SCALE GENOMIC DNA]</scope>
    <source>
        <strain evidence="2 3">C305</strain>
    </source>
</reference>
<sequence>MTLDLFRLLIDFGLFVLIWIVQLVIYPSFVHFSAENLFVWHQKYTQRFSIVVMPLMLSQISIALLQLIQAQNWYTISSSVIIVVLWLTTFKIFVPLHFSIHNNKPIEKACEKLGTKNWMRTALWTILIILSVIFFTQNHI</sequence>
<feature type="transmembrane region" description="Helical" evidence="1">
    <location>
        <begin position="48"/>
        <end position="68"/>
    </location>
</feature>
<protein>
    <recommendedName>
        <fullName evidence="4">DUF1772 domain-containing protein</fullName>
    </recommendedName>
</protein>
<keyword evidence="1" id="KW-0812">Transmembrane</keyword>
<dbReference type="Proteomes" id="UP000245370">
    <property type="component" value="Unassembled WGS sequence"/>
</dbReference>
<organism evidence="2 3">
    <name type="scientific">Brumimicrobium oceani</name>
    <dbReference type="NCBI Taxonomy" id="2100725"/>
    <lineage>
        <taxon>Bacteria</taxon>
        <taxon>Pseudomonadati</taxon>
        <taxon>Bacteroidota</taxon>
        <taxon>Flavobacteriia</taxon>
        <taxon>Flavobacteriales</taxon>
        <taxon>Crocinitomicaceae</taxon>
        <taxon>Brumimicrobium</taxon>
    </lineage>
</organism>
<keyword evidence="3" id="KW-1185">Reference proteome</keyword>
<feature type="transmembrane region" description="Helical" evidence="1">
    <location>
        <begin position="117"/>
        <end position="136"/>
    </location>
</feature>
<keyword evidence="1" id="KW-0472">Membrane</keyword>
<accession>A0A2U2XBS2</accession>
<dbReference type="EMBL" id="QFRJ01000007">
    <property type="protein sequence ID" value="PWH85217.1"/>
    <property type="molecule type" value="Genomic_DNA"/>
</dbReference>
<feature type="transmembrane region" description="Helical" evidence="1">
    <location>
        <begin position="6"/>
        <end position="27"/>
    </location>
</feature>
<feature type="transmembrane region" description="Helical" evidence="1">
    <location>
        <begin position="74"/>
        <end position="96"/>
    </location>
</feature>
<reference evidence="2 3" key="1">
    <citation type="submission" date="2018-05" db="EMBL/GenBank/DDBJ databases">
        <title>Brumimicrobium oceani sp. nov., isolated from coastal sediment.</title>
        <authorList>
            <person name="Kou Y."/>
        </authorList>
    </citation>
    <scope>NUCLEOTIDE SEQUENCE [LARGE SCALE GENOMIC DNA]</scope>
    <source>
        <strain evidence="2 3">C305</strain>
    </source>
</reference>
<evidence type="ECO:0000256" key="1">
    <source>
        <dbReference type="SAM" id="Phobius"/>
    </source>
</evidence>
<evidence type="ECO:0008006" key="4">
    <source>
        <dbReference type="Google" id="ProtNLM"/>
    </source>
</evidence>
<proteinExistence type="predicted"/>
<keyword evidence="1" id="KW-1133">Transmembrane helix</keyword>
<evidence type="ECO:0000313" key="3">
    <source>
        <dbReference type="Proteomes" id="UP000245370"/>
    </source>
</evidence>
<evidence type="ECO:0000313" key="2">
    <source>
        <dbReference type="EMBL" id="PWH85217.1"/>
    </source>
</evidence>
<comment type="caution">
    <text evidence="2">The sequence shown here is derived from an EMBL/GenBank/DDBJ whole genome shotgun (WGS) entry which is preliminary data.</text>
</comment>